<dbReference type="EMBL" id="JAVLET010000005">
    <property type="protein sequence ID" value="KAL0469770.1"/>
    <property type="molecule type" value="Genomic_DNA"/>
</dbReference>
<dbReference type="Pfam" id="PF09763">
    <property type="entry name" value="Sec3_CC"/>
    <property type="match status" value="1"/>
</dbReference>
<proteinExistence type="inferred from homology"/>
<evidence type="ECO:0000313" key="8">
    <source>
        <dbReference type="Proteomes" id="UP001451303"/>
    </source>
</evidence>
<feature type="compositionally biased region" description="Basic and acidic residues" evidence="5">
    <location>
        <begin position="620"/>
        <end position="645"/>
    </location>
</feature>
<feature type="compositionally biased region" description="Basic and acidic residues" evidence="5">
    <location>
        <begin position="22"/>
        <end position="32"/>
    </location>
</feature>
<evidence type="ECO:0000256" key="1">
    <source>
        <dbReference type="ARBA" id="ARBA00006518"/>
    </source>
</evidence>
<dbReference type="InterPro" id="IPR028258">
    <property type="entry name" value="Sec3-PIP2_bind"/>
</dbReference>
<dbReference type="Gene3D" id="2.30.29.90">
    <property type="match status" value="1"/>
</dbReference>
<feature type="compositionally biased region" description="Low complexity" evidence="5">
    <location>
        <begin position="496"/>
        <end position="508"/>
    </location>
</feature>
<feature type="compositionally biased region" description="Polar residues" evidence="5">
    <location>
        <begin position="273"/>
        <end position="283"/>
    </location>
</feature>
<dbReference type="InterPro" id="IPR048628">
    <property type="entry name" value="Sec3_C"/>
</dbReference>
<dbReference type="PANTHER" id="PTHR16092:SF14">
    <property type="entry name" value="EXOCYST COMPLEX COMPONENT 1 ISOFORM X1"/>
    <property type="match status" value="1"/>
</dbReference>
<evidence type="ECO:0000256" key="4">
    <source>
        <dbReference type="ARBA" id="ARBA00023054"/>
    </source>
</evidence>
<evidence type="ECO:0000256" key="3">
    <source>
        <dbReference type="ARBA" id="ARBA00022483"/>
    </source>
</evidence>
<evidence type="ECO:0000313" key="7">
    <source>
        <dbReference type="EMBL" id="KAL0469770.1"/>
    </source>
</evidence>
<protein>
    <submittedName>
        <fullName evidence="7">Exocyst complex component Sec3 domain-containing protein</fullName>
    </submittedName>
</protein>
<evidence type="ECO:0000256" key="2">
    <source>
        <dbReference type="ARBA" id="ARBA00022448"/>
    </source>
</evidence>
<feature type="region of interest" description="Disordered" evidence="5">
    <location>
        <begin position="496"/>
        <end position="541"/>
    </location>
</feature>
<name>A0ABR3DAQ4_NEUIN</name>
<evidence type="ECO:0000256" key="5">
    <source>
        <dbReference type="SAM" id="MobiDB-lite"/>
    </source>
</evidence>
<dbReference type="Pfam" id="PF20654">
    <property type="entry name" value="Sec3_C-term"/>
    <property type="match status" value="1"/>
</dbReference>
<keyword evidence="2" id="KW-0813">Transport</keyword>
<dbReference type="Pfam" id="PF15277">
    <property type="entry name" value="Sec3-PIP2_bind"/>
    <property type="match status" value="1"/>
</dbReference>
<feature type="domain" description="Exocyst complex component Sec3 PIP2-binding N-terminal" evidence="6">
    <location>
        <begin position="84"/>
        <end position="181"/>
    </location>
</feature>
<reference evidence="7 8" key="1">
    <citation type="submission" date="2023-09" db="EMBL/GenBank/DDBJ databases">
        <title>Multi-omics analysis of a traditional fermented food reveals byproduct-associated fungal strains for waste-to-food upcycling.</title>
        <authorList>
            <consortium name="Lawrence Berkeley National Laboratory"/>
            <person name="Rekdal V.M."/>
            <person name="Villalobos-Escobedo J.M."/>
            <person name="Rodriguez-Valeron N."/>
            <person name="Garcia M.O."/>
            <person name="Vasquez D.P."/>
            <person name="Damayanti I."/>
            <person name="Sorensen P.M."/>
            <person name="Baidoo E.E."/>
            <person name="De Carvalho A.C."/>
            <person name="Riley R."/>
            <person name="Lipzen A."/>
            <person name="He G."/>
            <person name="Yan M."/>
            <person name="Haridas S."/>
            <person name="Daum C."/>
            <person name="Yoshinaga Y."/>
            <person name="Ng V."/>
            <person name="Grigoriev I.V."/>
            <person name="Munk R."/>
            <person name="Nuraida L."/>
            <person name="Wijaya C.H."/>
            <person name="Morales P.-C."/>
            <person name="Keasling J.D."/>
        </authorList>
    </citation>
    <scope>NUCLEOTIDE SEQUENCE [LARGE SCALE GENOMIC DNA]</scope>
    <source>
        <strain evidence="7 8">FGSC 2613</strain>
    </source>
</reference>
<evidence type="ECO:0000259" key="6">
    <source>
        <dbReference type="SMART" id="SM01313"/>
    </source>
</evidence>
<keyword evidence="3" id="KW-0268">Exocytosis</keyword>
<feature type="region of interest" description="Disordered" evidence="5">
    <location>
        <begin position="202"/>
        <end position="479"/>
    </location>
</feature>
<sequence>MSGQMTRAERFEDEKRRIIESCFNKRDEDGSSRHATRRSNNKNRTTEGIDNDELAIETYITHIRITEFSTHPTSPPPPQARTPNTEKPRIIIVAVRKSGRVRLHKSKENPNGTFSIGKTWFLDDLSDIESFTSPTASPNFREWAGDVGFIVTLGKPYYWQAQTDKEKKFFIASLIKIFGKYTGGRVPRLIGFDQRELDQVLGGAQAPRRPADRGPPSRSGTQIDQQGATPPLSRSATFDKPPSRSGPMDNPPSRSATFDLPPSRSGILDPAVSSGNVSTTSGYGSFPPPLAGPPPSAPPPGPPPSRPVPERMPSRTNLAPNSKDRGPSPSRSIESSNVRSQEQLPLRRINSNQTLDSRAPSLATRTEDSSSLRPGSRAGTGDSKVTTPEPATALTPSVPAEAPARKRPPMDPLRPLQLDSGLVPAPLMSPALRSPGLRGRADPVLPPPRSVDRMMPRKNSILTQNEPQRAPSPAPPVADQVVTPIEPRKIELPVSVAPSPTVSTPSASIKSPIFEAMTDSPRTDEESRPGLGPMIKSKKSRGQIAGAIWKAATAASAFKPRPGGAADRLRNLTKNPEGPDGITSVVPAPPKPTPPQKQEQAAPGGQVKPADGKAGVPEVKVTDSKGKAEDAPKDKKKDEALEAEEPRRAVVAGNDIKYLTSLGIDPSILDTKTTEFAKWLDYFGWVPGKQMRSRNFDEMRIDVDRELSKAQAGGWLARFQEEDERVDAIKKGIDVALAECDELDNLLTLYSVELSTLSDDIAYIEAQGQGLQVQAANQKLLKKELESLLATCAISESDLAALKVAPLETATGVEEIESALVALFKAMTKIDPAMGAIEGRRSEDGSGGQAMALNSDYGNMRIVQEKREMYMAESTLFMRRLTEFMARRFEDAFRATKMALDNALSKKVDPRNHEAGRDILWMYSPLILYAKEVDVANWDRIMQIYQDISHPIYKAEFKDAMDSWKKNARKMTGEETAELLFTSGQDKKDEGLANTARKLTVKRSQTLARTLRSQVGEGKAGTAADKTLDSRALPYEAFAGVLDDLLPLVEMEQNFVIDFFHASTLEQVDFPDLVVASRPQDRRGNDLKRHRMMEPDRDLARRITRAMEVIFMFFDKNLQNLMDWVLMMDPLQGVGVLATLERKMADISQSNQDYLNTVLQKLHGNLEGKFKKFVDEQVRAIEETKVKIKKRKGVIHFMRIFPQFSAAVENMLSSSAAAVGNTMESPVSASNLTVRRMIDREYDRIIKTMFDSLKVIARENPAVALPATGGGGGGNSSFPSFPGSSAASMISSVNISSLRGSSGADTEEDKEALNFHILLIENMNHFIEEVDNPKGLEVLDDWREAAQQELAEHLNLYTNTVMRRPLGKLLEYLENVEAQLAAGKNPGAVAAQTNTSKSAFNKILSGYDGKEVRKGIETLRKRVEKHFGGDDDVPGGDGASAITTGSNGSRVVGGGNRGLVMRVLKECERFYGEVDMRLAKITTEVYGGEVLWEWPRAEVKSAFTQVGR</sequence>
<feature type="compositionally biased region" description="Polar residues" evidence="5">
    <location>
        <begin position="329"/>
        <end position="356"/>
    </location>
</feature>
<feature type="region of interest" description="Disordered" evidence="5">
    <location>
        <begin position="67"/>
        <end position="86"/>
    </location>
</feature>
<feature type="region of interest" description="Disordered" evidence="5">
    <location>
        <begin position="553"/>
        <end position="645"/>
    </location>
</feature>
<feature type="compositionally biased region" description="Pro residues" evidence="5">
    <location>
        <begin position="286"/>
        <end position="307"/>
    </location>
</feature>
<dbReference type="SMART" id="SM01313">
    <property type="entry name" value="Sec3-PIP2_bind"/>
    <property type="match status" value="1"/>
</dbReference>
<feature type="compositionally biased region" description="Polar residues" evidence="5">
    <location>
        <begin position="218"/>
        <end position="236"/>
    </location>
</feature>
<feature type="region of interest" description="Disordered" evidence="5">
    <location>
        <begin position="1427"/>
        <end position="1448"/>
    </location>
</feature>
<gene>
    <name evidence="7" type="ORF">QR685DRAFT_477030</name>
</gene>
<dbReference type="PANTHER" id="PTHR16092">
    <property type="entry name" value="SEC3/SYNTAXIN-RELATED"/>
    <property type="match status" value="1"/>
</dbReference>
<accession>A0ABR3DAQ4</accession>
<feature type="region of interest" description="Disordered" evidence="5">
    <location>
        <begin position="22"/>
        <end position="50"/>
    </location>
</feature>
<keyword evidence="8" id="KW-1185">Reference proteome</keyword>
<dbReference type="CDD" id="cd13315">
    <property type="entry name" value="PH_Sec3"/>
    <property type="match status" value="1"/>
</dbReference>
<comment type="similarity">
    <text evidence="1">Belongs to the SEC3 family.</text>
</comment>
<dbReference type="Proteomes" id="UP001451303">
    <property type="component" value="Unassembled WGS sequence"/>
</dbReference>
<comment type="caution">
    <text evidence="7">The sequence shown here is derived from an EMBL/GenBank/DDBJ whole genome shotgun (WGS) entry which is preliminary data.</text>
</comment>
<organism evidence="7 8">
    <name type="scientific">Neurospora intermedia</name>
    <dbReference type="NCBI Taxonomy" id="5142"/>
    <lineage>
        <taxon>Eukaryota</taxon>
        <taxon>Fungi</taxon>
        <taxon>Dikarya</taxon>
        <taxon>Ascomycota</taxon>
        <taxon>Pezizomycotina</taxon>
        <taxon>Sordariomycetes</taxon>
        <taxon>Sordariomycetidae</taxon>
        <taxon>Sordariales</taxon>
        <taxon>Sordariaceae</taxon>
        <taxon>Neurospora</taxon>
    </lineage>
</organism>
<keyword evidence="4" id="KW-0175">Coiled coil</keyword>
<dbReference type="InterPro" id="IPR019160">
    <property type="entry name" value="Sec3_CC"/>
</dbReference>